<comment type="caution">
    <text evidence="3">The sequence shown here is derived from an EMBL/GenBank/DDBJ whole genome shotgun (WGS) entry which is preliminary data.</text>
</comment>
<feature type="domain" description="PepSY" evidence="2">
    <location>
        <begin position="32"/>
        <end position="94"/>
    </location>
</feature>
<evidence type="ECO:0000256" key="1">
    <source>
        <dbReference type="SAM" id="MobiDB-lite"/>
    </source>
</evidence>
<evidence type="ECO:0000313" key="3">
    <source>
        <dbReference type="EMBL" id="EHI73857.1"/>
    </source>
</evidence>
<name>G5JT17_STRCG</name>
<dbReference type="OrthoDB" id="9780101at2"/>
<feature type="region of interest" description="Disordered" evidence="1">
    <location>
        <begin position="98"/>
        <end position="133"/>
    </location>
</feature>
<gene>
    <name evidence="3" type="ORF">STRCR_2288</name>
</gene>
<dbReference type="Proteomes" id="UP000004322">
    <property type="component" value="Unassembled WGS sequence"/>
</dbReference>
<keyword evidence="3" id="KW-0645">Protease</keyword>
<dbReference type="EMBL" id="AEUV02000002">
    <property type="protein sequence ID" value="EHI73857.1"/>
    <property type="molecule type" value="Genomic_DNA"/>
</dbReference>
<dbReference type="InterPro" id="IPR025711">
    <property type="entry name" value="PepSY"/>
</dbReference>
<evidence type="ECO:0000259" key="2">
    <source>
        <dbReference type="Pfam" id="PF03413"/>
    </source>
</evidence>
<protein>
    <submittedName>
        <fullName evidence="3">Protease/YpeB domain protein</fullName>
    </submittedName>
</protein>
<sequence length="203" mass="21707">MKRKPLVIVLSLLACLLLVGGAVIAYLQSGYKISVAQAKRIALKNANVSANQATFTRTQKERDDWRATYEIEFHTDNAAYDYTVDASSGHILERDTEMRENPVTASSGAAKSNSSTADSSSASSDTDPSSQLISADEAKTTALKDAGLEESAVSGLVIHKEVEDGMTVYEVDFSDPTAGLDYDYTINAENGAIIEGSSEPIND</sequence>
<dbReference type="eggNOG" id="COG3212">
    <property type="taxonomic scope" value="Bacteria"/>
</dbReference>
<keyword evidence="3" id="KW-0378">Hydrolase</keyword>
<dbReference type="GO" id="GO:0008233">
    <property type="term" value="F:peptidase activity"/>
    <property type="evidence" value="ECO:0007669"/>
    <property type="project" value="UniProtKB-KW"/>
</dbReference>
<dbReference type="Gene3D" id="3.10.450.40">
    <property type="match status" value="2"/>
</dbReference>
<reference evidence="3" key="1">
    <citation type="submission" date="2011-07" db="EMBL/GenBank/DDBJ databases">
        <authorList>
            <person name="Stanhope M.J."/>
            <person name="Durkin A.S."/>
            <person name="Hostetler J."/>
            <person name="Kim M."/>
            <person name="Radune D."/>
            <person name="Singh I."/>
            <person name="Town C.D."/>
        </authorList>
    </citation>
    <scope>NUCLEOTIDE SEQUENCE [LARGE SCALE GENOMIC DNA]</scope>
    <source>
        <strain evidence="3">HS-6</strain>
    </source>
</reference>
<dbReference type="PROSITE" id="PS51257">
    <property type="entry name" value="PROKAR_LIPOPROTEIN"/>
    <property type="match status" value="1"/>
</dbReference>
<evidence type="ECO:0000313" key="4">
    <source>
        <dbReference type="Proteomes" id="UP000004322"/>
    </source>
</evidence>
<dbReference type="STRING" id="873449.STRCR_2288"/>
<dbReference type="RefSeq" id="WP_004226339.1">
    <property type="nucleotide sequence ID" value="NZ_AEUV02000002.1"/>
</dbReference>
<dbReference type="Pfam" id="PF03413">
    <property type="entry name" value="PepSY"/>
    <property type="match status" value="2"/>
</dbReference>
<dbReference type="AlphaFoldDB" id="G5JT17"/>
<keyword evidence="4" id="KW-1185">Reference proteome</keyword>
<accession>G5JT17</accession>
<dbReference type="GO" id="GO:0006508">
    <property type="term" value="P:proteolysis"/>
    <property type="evidence" value="ECO:0007669"/>
    <property type="project" value="UniProtKB-KW"/>
</dbReference>
<feature type="domain" description="PepSY" evidence="2">
    <location>
        <begin position="133"/>
        <end position="195"/>
    </location>
</feature>
<proteinExistence type="predicted"/>
<feature type="compositionally biased region" description="Low complexity" evidence="1">
    <location>
        <begin position="109"/>
        <end position="130"/>
    </location>
</feature>
<organism evidence="3 4">
    <name type="scientific">Streptococcus criceti HS-6</name>
    <dbReference type="NCBI Taxonomy" id="873449"/>
    <lineage>
        <taxon>Bacteria</taxon>
        <taxon>Bacillati</taxon>
        <taxon>Bacillota</taxon>
        <taxon>Bacilli</taxon>
        <taxon>Lactobacillales</taxon>
        <taxon>Streptococcaceae</taxon>
        <taxon>Streptococcus</taxon>
    </lineage>
</organism>